<organism evidence="2 3">
    <name type="scientific">Elysia crispata</name>
    <name type="common">lettuce slug</name>
    <dbReference type="NCBI Taxonomy" id="231223"/>
    <lineage>
        <taxon>Eukaryota</taxon>
        <taxon>Metazoa</taxon>
        <taxon>Spiralia</taxon>
        <taxon>Lophotrochozoa</taxon>
        <taxon>Mollusca</taxon>
        <taxon>Gastropoda</taxon>
        <taxon>Heterobranchia</taxon>
        <taxon>Euthyneura</taxon>
        <taxon>Panpulmonata</taxon>
        <taxon>Sacoglossa</taxon>
        <taxon>Placobranchoidea</taxon>
        <taxon>Plakobranchidae</taxon>
        <taxon>Elysia</taxon>
    </lineage>
</organism>
<evidence type="ECO:0000313" key="2">
    <source>
        <dbReference type="EMBL" id="KAK3796872.1"/>
    </source>
</evidence>
<keyword evidence="3" id="KW-1185">Reference proteome</keyword>
<sequence>MLKQPEYQSVIGEDSESTETFPLNARENTAKRQLERRAKYDVSQTLVLTNKCLRNLQALSQGVKLLRNSDLFMMKPVFQHTAVSDAASRYLFRPS</sequence>
<gene>
    <name evidence="2" type="ORF">RRG08_055706</name>
</gene>
<feature type="region of interest" description="Disordered" evidence="1">
    <location>
        <begin position="1"/>
        <end position="30"/>
    </location>
</feature>
<name>A0AAE1B1N3_9GAST</name>
<comment type="caution">
    <text evidence="2">The sequence shown here is derived from an EMBL/GenBank/DDBJ whole genome shotgun (WGS) entry which is preliminary data.</text>
</comment>
<dbReference type="EMBL" id="JAWDGP010000832">
    <property type="protein sequence ID" value="KAK3796872.1"/>
    <property type="molecule type" value="Genomic_DNA"/>
</dbReference>
<dbReference type="AlphaFoldDB" id="A0AAE1B1N3"/>
<proteinExistence type="predicted"/>
<protein>
    <submittedName>
        <fullName evidence="2">Uncharacterized protein</fullName>
    </submittedName>
</protein>
<accession>A0AAE1B1N3</accession>
<evidence type="ECO:0000256" key="1">
    <source>
        <dbReference type="SAM" id="MobiDB-lite"/>
    </source>
</evidence>
<evidence type="ECO:0000313" key="3">
    <source>
        <dbReference type="Proteomes" id="UP001283361"/>
    </source>
</evidence>
<dbReference type="Proteomes" id="UP001283361">
    <property type="component" value="Unassembled WGS sequence"/>
</dbReference>
<reference evidence="2" key="1">
    <citation type="journal article" date="2023" name="G3 (Bethesda)">
        <title>A reference genome for the long-term kleptoplast-retaining sea slug Elysia crispata morphotype clarki.</title>
        <authorList>
            <person name="Eastman K.E."/>
            <person name="Pendleton A.L."/>
            <person name="Shaikh M.A."/>
            <person name="Suttiyut T."/>
            <person name="Ogas R."/>
            <person name="Tomko P."/>
            <person name="Gavelis G."/>
            <person name="Widhalm J.R."/>
            <person name="Wisecaver J.H."/>
        </authorList>
    </citation>
    <scope>NUCLEOTIDE SEQUENCE</scope>
    <source>
        <strain evidence="2">ECLA1</strain>
    </source>
</reference>